<dbReference type="EMBL" id="AP026867">
    <property type="protein sequence ID" value="BDS09955.1"/>
    <property type="molecule type" value="Genomic_DNA"/>
</dbReference>
<evidence type="ECO:0000313" key="2">
    <source>
        <dbReference type="Proteomes" id="UP001060919"/>
    </source>
</evidence>
<evidence type="ECO:0000313" key="1">
    <source>
        <dbReference type="EMBL" id="BDS09955.1"/>
    </source>
</evidence>
<sequence length="221" mass="25839">MKKAFFILICFSGLLYCCNTNSSSKVEEKLVEEELELAEGEIEVADTLRLMEGKIPENWIQIPLLENGYYIGFPKKPTKKERKSSQRIDYKLKRSKYRLSCNLTDLSEEPSFQQNKKYRTAYYKAIVDDLGEGIEGVVEEHEVFYSQAIYEGIRATIVADDVRIYIQCIIIESVLYTISLTLFDDEKPAYLQLRDKFFYSFGNAFYSNKSERKYEINKDSF</sequence>
<protein>
    <submittedName>
        <fullName evidence="1">Uncharacterized protein</fullName>
    </submittedName>
</protein>
<dbReference type="RefSeq" id="WP_264791302.1">
    <property type="nucleotide sequence ID" value="NZ_AP026867.1"/>
</dbReference>
<dbReference type="Proteomes" id="UP001060919">
    <property type="component" value="Chromosome"/>
</dbReference>
<dbReference type="KEGG" id="aup:AsAng_0006600"/>
<dbReference type="AlphaFoldDB" id="A0A916DQ89"/>
<reference evidence="1" key="1">
    <citation type="submission" date="2022-09" db="EMBL/GenBank/DDBJ databases">
        <title>Aureispira anguillicida sp. nov., isolated from Leptocephalus of Japanese eel Anguilla japonica.</title>
        <authorList>
            <person name="Yuasa K."/>
            <person name="Mekata T."/>
            <person name="Ikunari K."/>
        </authorList>
    </citation>
    <scope>NUCLEOTIDE SEQUENCE</scope>
    <source>
        <strain evidence="1">EL160426</strain>
    </source>
</reference>
<gene>
    <name evidence="1" type="ORF">AsAng_0006600</name>
</gene>
<accession>A0A916DQ89</accession>
<name>A0A916DQ89_9BACT</name>
<keyword evidence="2" id="KW-1185">Reference proteome</keyword>
<organism evidence="1 2">
    <name type="scientific">Aureispira anguillae</name>
    <dbReference type="NCBI Taxonomy" id="2864201"/>
    <lineage>
        <taxon>Bacteria</taxon>
        <taxon>Pseudomonadati</taxon>
        <taxon>Bacteroidota</taxon>
        <taxon>Saprospiria</taxon>
        <taxon>Saprospirales</taxon>
        <taxon>Saprospiraceae</taxon>
        <taxon>Aureispira</taxon>
    </lineage>
</organism>
<proteinExistence type="predicted"/>